<feature type="region of interest" description="Disordered" evidence="1">
    <location>
        <begin position="46"/>
        <end position="65"/>
    </location>
</feature>
<organism evidence="3 4">
    <name type="scientific">Phyllosticta paracitricarpa</name>
    <dbReference type="NCBI Taxonomy" id="2016321"/>
    <lineage>
        <taxon>Eukaryota</taxon>
        <taxon>Fungi</taxon>
        <taxon>Dikarya</taxon>
        <taxon>Ascomycota</taxon>
        <taxon>Pezizomycotina</taxon>
        <taxon>Dothideomycetes</taxon>
        <taxon>Dothideomycetes incertae sedis</taxon>
        <taxon>Botryosphaeriales</taxon>
        <taxon>Phyllostictaceae</taxon>
        <taxon>Phyllosticta</taxon>
    </lineage>
</organism>
<evidence type="ECO:0000256" key="1">
    <source>
        <dbReference type="SAM" id="MobiDB-lite"/>
    </source>
</evidence>
<sequence length="282" mass="31208">MLRPTKIMHPIVFHQGARGALSLLIPFHFATHARWPRAVQQSFIDDRTDGRSRRQTRRSRCRAPAMSVSASRSGRRIDSSRMAWHGMALLTDALLDRIGLDWIGLDWALGGTALVVAAAVAVASVGGPGTKGFLWLRLGIGSLLAGGCLFATLFAYFLLSRFAMVPEVGTQVGSRRYASRQERLRNRQEDQRHLIIIIIINTIIVLVGSQCLVVVGLLLVLLIDANTQLTYPYAEEKGGSTYKKIRRNTASCLTTQHHCLRIMPSATLDNTCSTTRQKGMLR</sequence>
<feature type="transmembrane region" description="Helical" evidence="2">
    <location>
        <begin position="107"/>
        <end position="127"/>
    </location>
</feature>
<feature type="transmembrane region" description="Helical" evidence="2">
    <location>
        <begin position="194"/>
        <end position="223"/>
    </location>
</feature>
<feature type="transmembrane region" description="Helical" evidence="2">
    <location>
        <begin position="133"/>
        <end position="159"/>
    </location>
</feature>
<name>A0ABR1NAX5_9PEZI</name>
<evidence type="ECO:0000256" key="2">
    <source>
        <dbReference type="SAM" id="Phobius"/>
    </source>
</evidence>
<comment type="caution">
    <text evidence="3">The sequence shown here is derived from an EMBL/GenBank/DDBJ whole genome shotgun (WGS) entry which is preliminary data.</text>
</comment>
<evidence type="ECO:0000313" key="4">
    <source>
        <dbReference type="Proteomes" id="UP001367316"/>
    </source>
</evidence>
<accession>A0ABR1NAX5</accession>
<keyword evidence="2" id="KW-0472">Membrane</keyword>
<keyword evidence="2" id="KW-1133">Transmembrane helix</keyword>
<keyword evidence="2" id="KW-0812">Transmembrane</keyword>
<keyword evidence="4" id="KW-1185">Reference proteome</keyword>
<protein>
    <submittedName>
        <fullName evidence="3">Uncharacterized protein</fullName>
    </submittedName>
</protein>
<gene>
    <name evidence="3" type="ORF">JOL62DRAFT_572428</name>
</gene>
<dbReference type="EMBL" id="JBBPBF010000013">
    <property type="protein sequence ID" value="KAK7611470.1"/>
    <property type="molecule type" value="Genomic_DNA"/>
</dbReference>
<reference evidence="3 4" key="1">
    <citation type="submission" date="2024-04" db="EMBL/GenBank/DDBJ databases">
        <title>Phyllosticta paracitricarpa is synonymous to the EU quarantine fungus P. citricarpa based on phylogenomic analyses.</title>
        <authorList>
            <consortium name="Lawrence Berkeley National Laboratory"/>
            <person name="Van ingen-buijs V.A."/>
            <person name="Van westerhoven A.C."/>
            <person name="Haridas S."/>
            <person name="Skiadas P."/>
            <person name="Martin F."/>
            <person name="Groenewald J.Z."/>
            <person name="Crous P.W."/>
            <person name="Seidl M.F."/>
        </authorList>
    </citation>
    <scope>NUCLEOTIDE SEQUENCE [LARGE SCALE GENOMIC DNA]</scope>
    <source>
        <strain evidence="3 4">CBS 141358</strain>
    </source>
</reference>
<dbReference type="Proteomes" id="UP001367316">
    <property type="component" value="Unassembled WGS sequence"/>
</dbReference>
<proteinExistence type="predicted"/>
<evidence type="ECO:0000313" key="3">
    <source>
        <dbReference type="EMBL" id="KAK7611470.1"/>
    </source>
</evidence>